<dbReference type="EMBL" id="SMRS01000002">
    <property type="protein sequence ID" value="KAA0875948.1"/>
    <property type="molecule type" value="Genomic_DNA"/>
</dbReference>
<accession>A0A5A9W744</accession>
<dbReference type="OrthoDB" id="8537427at2"/>
<organism evidence="1 2">
    <name type="scientific">Nitrincola tapanii</name>
    <dbReference type="NCBI Taxonomy" id="1708751"/>
    <lineage>
        <taxon>Bacteria</taxon>
        <taxon>Pseudomonadati</taxon>
        <taxon>Pseudomonadota</taxon>
        <taxon>Gammaproteobacteria</taxon>
        <taxon>Oceanospirillales</taxon>
        <taxon>Oceanospirillaceae</taxon>
        <taxon>Nitrincola</taxon>
    </lineage>
</organism>
<protein>
    <submittedName>
        <fullName evidence="1">Glutaredoxin family protein</fullName>
    </submittedName>
</protein>
<comment type="caution">
    <text evidence="1">The sequence shown here is derived from an EMBL/GenBank/DDBJ whole genome shotgun (WGS) entry which is preliminary data.</text>
</comment>
<dbReference type="InterPro" id="IPR036249">
    <property type="entry name" value="Thioredoxin-like_sf"/>
</dbReference>
<name>A0A5A9W744_9GAMM</name>
<dbReference type="Gene3D" id="3.40.30.10">
    <property type="entry name" value="Glutaredoxin"/>
    <property type="match status" value="1"/>
</dbReference>
<evidence type="ECO:0000313" key="2">
    <source>
        <dbReference type="Proteomes" id="UP000325302"/>
    </source>
</evidence>
<proteinExistence type="predicted"/>
<dbReference type="SUPFAM" id="SSF52833">
    <property type="entry name" value="Thioredoxin-like"/>
    <property type="match status" value="1"/>
</dbReference>
<keyword evidence="2" id="KW-1185">Reference proteome</keyword>
<dbReference type="InterPro" id="IPR008554">
    <property type="entry name" value="Glutaredoxin-like"/>
</dbReference>
<dbReference type="Pfam" id="PF05768">
    <property type="entry name" value="Glrx-like"/>
    <property type="match status" value="1"/>
</dbReference>
<gene>
    <name evidence="1" type="ORF">E1H14_03825</name>
</gene>
<dbReference type="Proteomes" id="UP000325302">
    <property type="component" value="Unassembled WGS sequence"/>
</dbReference>
<evidence type="ECO:0000313" key="1">
    <source>
        <dbReference type="EMBL" id="KAA0875948.1"/>
    </source>
</evidence>
<sequence>MLELLSTEGCHLCDLAIDVLSACPEVQDFEVDWVEIAYDDTLMQTYAERIPVLRHPASGQELGWPFDCDQLQKFLRSIAAG</sequence>
<reference evidence="1 2" key="1">
    <citation type="submission" date="2019-03" db="EMBL/GenBank/DDBJ databases">
        <title>Nitrincola sp. nov. isolated from an Indian soda lake.</title>
        <authorList>
            <person name="Joshi A."/>
            <person name="Thite S.V."/>
            <person name="Joseph N."/>
            <person name="Dhotre D."/>
            <person name="Moorthy M."/>
            <person name="Shouche Y.S."/>
        </authorList>
    </citation>
    <scope>NUCLEOTIDE SEQUENCE [LARGE SCALE GENOMIC DNA]</scope>
    <source>
        <strain evidence="1 2">MEB193</strain>
    </source>
</reference>
<dbReference type="AlphaFoldDB" id="A0A5A9W744"/>